<dbReference type="InterPro" id="IPR027417">
    <property type="entry name" value="P-loop_NTPase"/>
</dbReference>
<protein>
    <submittedName>
        <fullName evidence="8">Conjugal transfer protein TraG</fullName>
    </submittedName>
</protein>
<evidence type="ECO:0000256" key="5">
    <source>
        <dbReference type="ARBA" id="ARBA00022989"/>
    </source>
</evidence>
<evidence type="ECO:0000256" key="1">
    <source>
        <dbReference type="ARBA" id="ARBA00004651"/>
    </source>
</evidence>
<keyword evidence="9" id="KW-1185">Reference proteome</keyword>
<evidence type="ECO:0000256" key="2">
    <source>
        <dbReference type="ARBA" id="ARBA00008806"/>
    </source>
</evidence>
<reference evidence="8 9" key="1">
    <citation type="journal article" date="2015" name="Int. J. Syst. Evol. Microbiol.">
        <title>Nitrosospira lacus sp. nov., a psychrotolerant, ammonia-oxidizing bacterium from sandy lake sediment.</title>
        <authorList>
            <person name="Urakawa H."/>
            <person name="Garcia J.C."/>
            <person name="Nielsen J.L."/>
            <person name="Le V.Q."/>
            <person name="Kozlowski J.A."/>
            <person name="Stein L.Y."/>
            <person name="Lim C.K."/>
            <person name="Pommerening-Roser A."/>
            <person name="Martens-Habbena W."/>
            <person name="Stahl D.A."/>
            <person name="Klotz M.G."/>
        </authorList>
    </citation>
    <scope>NUCLEOTIDE SEQUENCE [LARGE SCALE GENOMIC DNA]</scope>
    <source>
        <strain evidence="8 9">APG3</strain>
    </source>
</reference>
<proteinExistence type="inferred from homology"/>
<dbReference type="PANTHER" id="PTHR37937">
    <property type="entry name" value="CONJUGATIVE TRANSFER: DNA TRANSPORT"/>
    <property type="match status" value="1"/>
</dbReference>
<dbReference type="Gene3D" id="3.40.50.300">
    <property type="entry name" value="P-loop containing nucleotide triphosphate hydrolases"/>
    <property type="match status" value="1"/>
</dbReference>
<dbReference type="KEGG" id="nlc:EBAPG3_014175"/>
<accession>A0A1W6SSQ9</accession>
<evidence type="ECO:0000313" key="8">
    <source>
        <dbReference type="EMBL" id="ARO88823.1"/>
    </source>
</evidence>
<dbReference type="InterPro" id="IPR003688">
    <property type="entry name" value="TraG/VirD4"/>
</dbReference>
<gene>
    <name evidence="8" type="ORF">EBAPG3_014175</name>
</gene>
<keyword evidence="4 7" id="KW-0812">Transmembrane</keyword>
<dbReference type="CDD" id="cd01127">
    <property type="entry name" value="TrwB_TraG_TraD_VirD4"/>
    <property type="match status" value="2"/>
</dbReference>
<keyword evidence="6 7" id="KW-0472">Membrane</keyword>
<dbReference type="Proteomes" id="UP000012179">
    <property type="component" value="Chromosome"/>
</dbReference>
<dbReference type="OrthoDB" id="9759295at2"/>
<comment type="similarity">
    <text evidence="2">Belongs to the VirD4/TraG family.</text>
</comment>
<evidence type="ECO:0000313" key="9">
    <source>
        <dbReference type="Proteomes" id="UP000012179"/>
    </source>
</evidence>
<dbReference type="InterPro" id="IPR051539">
    <property type="entry name" value="T4SS-coupling_protein"/>
</dbReference>
<evidence type="ECO:0000256" key="7">
    <source>
        <dbReference type="SAM" id="Phobius"/>
    </source>
</evidence>
<dbReference type="SUPFAM" id="SSF52540">
    <property type="entry name" value="P-loop containing nucleoside triphosphate hydrolases"/>
    <property type="match status" value="1"/>
</dbReference>
<comment type="subcellular location">
    <subcellularLocation>
        <location evidence="1">Cell membrane</location>
        <topology evidence="1">Multi-pass membrane protein</topology>
    </subcellularLocation>
</comment>
<name>A0A1W6SSQ9_9PROT</name>
<dbReference type="PANTHER" id="PTHR37937:SF1">
    <property type="entry name" value="CONJUGATIVE TRANSFER: DNA TRANSPORT"/>
    <property type="match status" value="1"/>
</dbReference>
<feature type="transmembrane region" description="Helical" evidence="7">
    <location>
        <begin position="23"/>
        <end position="43"/>
    </location>
</feature>
<dbReference type="EMBL" id="CP021106">
    <property type="protein sequence ID" value="ARO88823.1"/>
    <property type="molecule type" value="Genomic_DNA"/>
</dbReference>
<feature type="transmembrane region" description="Helical" evidence="7">
    <location>
        <begin position="49"/>
        <end position="71"/>
    </location>
</feature>
<dbReference type="RefSeq" id="WP_004180128.1">
    <property type="nucleotide sequence ID" value="NZ_CP021106.3"/>
</dbReference>
<evidence type="ECO:0000256" key="3">
    <source>
        <dbReference type="ARBA" id="ARBA00022475"/>
    </source>
</evidence>
<keyword evidence="3" id="KW-1003">Cell membrane</keyword>
<keyword evidence="5 7" id="KW-1133">Transmembrane helix</keyword>
<feature type="transmembrane region" description="Helical" evidence="7">
    <location>
        <begin position="83"/>
        <end position="102"/>
    </location>
</feature>
<dbReference type="NCBIfam" id="NF010453">
    <property type="entry name" value="PRK13880.1"/>
    <property type="match status" value="1"/>
</dbReference>
<evidence type="ECO:0000256" key="6">
    <source>
        <dbReference type="ARBA" id="ARBA00023136"/>
    </source>
</evidence>
<dbReference type="AlphaFoldDB" id="A0A1W6SSQ9"/>
<dbReference type="eggNOG" id="COG3505">
    <property type="taxonomic scope" value="Bacteria"/>
</dbReference>
<sequence>MTTQFNNAIGPQVRGVAAKSSRLIPVLAIGVLLGGLSAATQYFAHTFQYHASLGGHIGLIYPPWMILEWLLKWGEHYPHQFTHAGSVGMMVTAAGLLILLAIKTMSARTVKPNPYLHGSARWAGRKDIEAAGLMPRPSSLFEKLRGKEKRAPAGVYVGAWMDKQGRQHYLRHNGPEHILCYAPTRSGKGVGLIVPTLLSWPESTVITDLKGELWALTAGWRQKHAHNKVLRFEPAASSGSVHWNPLEEIRLGTEHEVGDVQNLATLIVDPDGRGLESHWQKSAQALLVGVILHALYKASGTHPKPSLSDIDALFADPERDITELWMEMHQVSHDSGSNHRIISATARDMMDRPDEEAGSVLSTVKSYLSLYRDPVIRENIGDSHFHIRDLMQHAHPVSLYIVTRPTDKARLRPLLRILLNMIVRLLADRMEFEKGRAKAHYRHRLLMMLDEFPSLGKLEILQESLAYLAGYGIKCYLICQDINQLRSRTGYGPDETVTSNCHIQTAFPPNRVETAEHLSKLTGQTTITKEQVTQGGKHSSRTTQEIQRSLLTVDECLRMPGPVKAVKDGQDVIEEAGDMIVYVAGFPAIYGRQPLYFQDRIFQARAEIPAPSQSDRLN</sequence>
<evidence type="ECO:0000256" key="4">
    <source>
        <dbReference type="ARBA" id="ARBA00022692"/>
    </source>
</evidence>
<organism evidence="8 9">
    <name type="scientific">Nitrosospira lacus</name>
    <dbReference type="NCBI Taxonomy" id="1288494"/>
    <lineage>
        <taxon>Bacteria</taxon>
        <taxon>Pseudomonadati</taxon>
        <taxon>Pseudomonadota</taxon>
        <taxon>Betaproteobacteria</taxon>
        <taxon>Nitrosomonadales</taxon>
        <taxon>Nitrosomonadaceae</taxon>
        <taxon>Nitrosospira</taxon>
    </lineage>
</organism>
<dbReference type="Pfam" id="PF02534">
    <property type="entry name" value="T4SS-DNA_transf"/>
    <property type="match status" value="1"/>
</dbReference>
<dbReference type="GO" id="GO:0005886">
    <property type="term" value="C:plasma membrane"/>
    <property type="evidence" value="ECO:0007669"/>
    <property type="project" value="UniProtKB-SubCell"/>
</dbReference>